<protein>
    <submittedName>
        <fullName evidence="6">Uncharacterized protein</fullName>
    </submittedName>
</protein>
<keyword evidence="4" id="KW-0812">Transmembrane</keyword>
<keyword evidence="7" id="KW-1185">Reference proteome</keyword>
<evidence type="ECO:0000313" key="6">
    <source>
        <dbReference type="EMBL" id="DAD23248.1"/>
    </source>
</evidence>
<keyword evidence="5" id="KW-0333">Golgi apparatus</keyword>
<keyword evidence="4" id="KW-0735">Signal-anchor</keyword>
<reference evidence="6 7" key="1">
    <citation type="journal article" date="2020" name="Mol. Biol. Evol.">
        <title>Distinct Expression and Methylation Patterns for Genes with Different Fates following a Single Whole-Genome Duplication in Flowering Plants.</title>
        <authorList>
            <person name="Shi T."/>
            <person name="Rahmani R.S."/>
            <person name="Gugger P.F."/>
            <person name="Wang M."/>
            <person name="Li H."/>
            <person name="Zhang Y."/>
            <person name="Li Z."/>
            <person name="Wang Q."/>
            <person name="Van de Peer Y."/>
            <person name="Marchal K."/>
            <person name="Chen J."/>
        </authorList>
    </citation>
    <scope>NUCLEOTIDE SEQUENCE [LARGE SCALE GENOMIC DNA]</scope>
    <source>
        <tissue evidence="6">Leaf</tissue>
    </source>
</reference>
<comment type="caution">
    <text evidence="6">The sequence shown here is derived from an EMBL/GenBank/DDBJ whole genome shotgun (WGS) entry which is preliminary data.</text>
</comment>
<keyword evidence="3" id="KW-0808">Transferase</keyword>
<keyword evidence="2" id="KW-0328">Glycosyltransferase</keyword>
<evidence type="ECO:0000256" key="4">
    <source>
        <dbReference type="ARBA" id="ARBA00022968"/>
    </source>
</evidence>
<name>A0A822Y0T6_NELNU</name>
<evidence type="ECO:0000313" key="7">
    <source>
        <dbReference type="Proteomes" id="UP000607653"/>
    </source>
</evidence>
<dbReference type="AlphaFoldDB" id="A0A822Y0T6"/>
<comment type="subcellular location">
    <subcellularLocation>
        <location evidence="1">Golgi apparatus membrane</location>
        <topology evidence="1">Single-pass type II membrane protein</topology>
    </subcellularLocation>
</comment>
<dbReference type="InterPro" id="IPR008630">
    <property type="entry name" value="Glyco_trans_34"/>
</dbReference>
<proteinExistence type="predicted"/>
<evidence type="ECO:0000256" key="1">
    <source>
        <dbReference type="ARBA" id="ARBA00004323"/>
    </source>
</evidence>
<dbReference type="GO" id="GO:0016757">
    <property type="term" value="F:glycosyltransferase activity"/>
    <property type="evidence" value="ECO:0007669"/>
    <property type="project" value="UniProtKB-KW"/>
</dbReference>
<dbReference type="Pfam" id="PF05637">
    <property type="entry name" value="Glyco_transf_34"/>
    <property type="match status" value="1"/>
</dbReference>
<dbReference type="Proteomes" id="UP000607653">
    <property type="component" value="Unassembled WGS sequence"/>
</dbReference>
<organism evidence="6 7">
    <name type="scientific">Nelumbo nucifera</name>
    <name type="common">Sacred lotus</name>
    <dbReference type="NCBI Taxonomy" id="4432"/>
    <lineage>
        <taxon>Eukaryota</taxon>
        <taxon>Viridiplantae</taxon>
        <taxon>Streptophyta</taxon>
        <taxon>Embryophyta</taxon>
        <taxon>Tracheophyta</taxon>
        <taxon>Spermatophyta</taxon>
        <taxon>Magnoliopsida</taxon>
        <taxon>Proteales</taxon>
        <taxon>Nelumbonaceae</taxon>
        <taxon>Nelumbo</taxon>
    </lineage>
</organism>
<dbReference type="PANTHER" id="PTHR31311:SF3">
    <property type="entry name" value="GLYCOSYLTRANSFERASE 7-RELATED"/>
    <property type="match status" value="1"/>
</dbReference>
<dbReference type="GO" id="GO:0000139">
    <property type="term" value="C:Golgi membrane"/>
    <property type="evidence" value="ECO:0007669"/>
    <property type="project" value="UniProtKB-SubCell"/>
</dbReference>
<dbReference type="PANTHER" id="PTHR31311">
    <property type="entry name" value="XYLOGLUCAN 6-XYLOSYLTRANSFERASE 5-RELATED-RELATED"/>
    <property type="match status" value="1"/>
</dbReference>
<dbReference type="EMBL" id="DUZY01000001">
    <property type="protein sequence ID" value="DAD23248.1"/>
    <property type="molecule type" value="Genomic_DNA"/>
</dbReference>
<evidence type="ECO:0000256" key="3">
    <source>
        <dbReference type="ARBA" id="ARBA00022679"/>
    </source>
</evidence>
<evidence type="ECO:0000256" key="5">
    <source>
        <dbReference type="ARBA" id="ARBA00023034"/>
    </source>
</evidence>
<evidence type="ECO:0000256" key="2">
    <source>
        <dbReference type="ARBA" id="ARBA00022676"/>
    </source>
</evidence>
<accession>A0A822Y0T6</accession>
<gene>
    <name evidence="6" type="ORF">HUJ06_024711</name>
</gene>
<sequence>MEFKLPLERHKEHNMVVHGWTDFIYDKGSWTSLNTGVFLIEQALPGKHPL</sequence>